<proteinExistence type="predicted"/>
<dbReference type="EMBL" id="CAJVPV010014692">
    <property type="protein sequence ID" value="CAG8687413.1"/>
    <property type="molecule type" value="Genomic_DNA"/>
</dbReference>
<accession>A0A9N9EQF7</accession>
<name>A0A9N9EQF7_9GLOM</name>
<protein>
    <submittedName>
        <fullName evidence="2">3433_t:CDS:1</fullName>
    </submittedName>
</protein>
<dbReference type="AlphaFoldDB" id="A0A9N9EQF7"/>
<keyword evidence="3" id="KW-1185">Reference proteome</keyword>
<feature type="region of interest" description="Disordered" evidence="1">
    <location>
        <begin position="20"/>
        <end position="40"/>
    </location>
</feature>
<evidence type="ECO:0000256" key="1">
    <source>
        <dbReference type="SAM" id="MobiDB-lite"/>
    </source>
</evidence>
<evidence type="ECO:0000313" key="3">
    <source>
        <dbReference type="Proteomes" id="UP000789342"/>
    </source>
</evidence>
<evidence type="ECO:0000313" key="2">
    <source>
        <dbReference type="EMBL" id="CAG8687413.1"/>
    </source>
</evidence>
<comment type="caution">
    <text evidence="2">The sequence shown here is derived from an EMBL/GenBank/DDBJ whole genome shotgun (WGS) entry which is preliminary data.</text>
</comment>
<dbReference type="Proteomes" id="UP000789342">
    <property type="component" value="Unassembled WGS sequence"/>
</dbReference>
<sequence>EVSVSGKATSLRLKTQFHNIPPRRLNDDVSKNSGAGKIKK</sequence>
<reference evidence="2" key="1">
    <citation type="submission" date="2021-06" db="EMBL/GenBank/DDBJ databases">
        <authorList>
            <person name="Kallberg Y."/>
            <person name="Tangrot J."/>
            <person name="Rosling A."/>
        </authorList>
    </citation>
    <scope>NUCLEOTIDE SEQUENCE</scope>
    <source>
        <strain evidence="2">CL551</strain>
    </source>
</reference>
<gene>
    <name evidence="2" type="ORF">AMORRO_LOCUS11488</name>
</gene>
<organism evidence="2 3">
    <name type="scientific">Acaulospora morrowiae</name>
    <dbReference type="NCBI Taxonomy" id="94023"/>
    <lineage>
        <taxon>Eukaryota</taxon>
        <taxon>Fungi</taxon>
        <taxon>Fungi incertae sedis</taxon>
        <taxon>Mucoromycota</taxon>
        <taxon>Glomeromycotina</taxon>
        <taxon>Glomeromycetes</taxon>
        <taxon>Diversisporales</taxon>
        <taxon>Acaulosporaceae</taxon>
        <taxon>Acaulospora</taxon>
    </lineage>
</organism>
<feature type="non-terminal residue" evidence="2">
    <location>
        <position position="1"/>
    </location>
</feature>